<dbReference type="GO" id="GO:0072384">
    <property type="term" value="P:organelle transport along microtubule"/>
    <property type="evidence" value="ECO:0007669"/>
    <property type="project" value="TreeGrafter"/>
</dbReference>
<reference evidence="14" key="1">
    <citation type="submission" date="2012-08" db="EMBL/GenBank/DDBJ databases">
        <title>The Genome Sequence of Wuchereria bancrofti.</title>
        <authorList>
            <person name="Nutman T.B."/>
            <person name="Fink D.L."/>
            <person name="Russ C."/>
            <person name="Young S."/>
            <person name="Zeng Q."/>
            <person name="Koehrsen M."/>
            <person name="Alvarado L."/>
            <person name="Berlin A."/>
            <person name="Chapman S.B."/>
            <person name="Chen Z."/>
            <person name="Freedman E."/>
            <person name="Gellesch M."/>
            <person name="Goldberg J."/>
            <person name="Griggs A."/>
            <person name="Gujja S."/>
            <person name="Heilman E.R."/>
            <person name="Heiman D."/>
            <person name="Hepburn T."/>
            <person name="Howarth C."/>
            <person name="Jen D."/>
            <person name="Larson L."/>
            <person name="Lewis B."/>
            <person name="Mehta T."/>
            <person name="Park D."/>
            <person name="Pearson M."/>
            <person name="Roberts A."/>
            <person name="Saif S."/>
            <person name="Shea T."/>
            <person name="Shenoy N."/>
            <person name="Sisk P."/>
            <person name="Stolte C."/>
            <person name="Sykes S."/>
            <person name="Walk T."/>
            <person name="White J."/>
            <person name="Yandava C."/>
            <person name="Haas B."/>
            <person name="Henn M.R."/>
            <person name="Nusbaum C."/>
            <person name="Birren B."/>
        </authorList>
    </citation>
    <scope>NUCLEOTIDE SEQUENCE [LARGE SCALE GENOMIC DNA]</scope>
    <source>
        <strain evidence="14">NA</strain>
    </source>
</reference>
<dbReference type="GO" id="GO:0000139">
    <property type="term" value="C:Golgi membrane"/>
    <property type="evidence" value="ECO:0007669"/>
    <property type="project" value="UniProtKB-SubCell"/>
</dbReference>
<dbReference type="PANTHER" id="PTHR10261">
    <property type="entry name" value="COATOMER SUBUNIT GAMMA"/>
    <property type="match status" value="1"/>
</dbReference>
<evidence type="ECO:0000256" key="5">
    <source>
        <dbReference type="ARBA" id="ARBA00022490"/>
    </source>
</evidence>
<keyword evidence="10" id="KW-0472">Membrane</keyword>
<dbReference type="Gene3D" id="1.25.10.10">
    <property type="entry name" value="Leucine-rich Repeat Variant"/>
    <property type="match status" value="1"/>
</dbReference>
<dbReference type="GO" id="GO:0006891">
    <property type="term" value="P:intra-Golgi vesicle-mediated transport"/>
    <property type="evidence" value="ECO:0007669"/>
    <property type="project" value="TreeGrafter"/>
</dbReference>
<organism evidence="13 14">
    <name type="scientific">Wuchereria bancrofti</name>
    <dbReference type="NCBI Taxonomy" id="6293"/>
    <lineage>
        <taxon>Eukaryota</taxon>
        <taxon>Metazoa</taxon>
        <taxon>Ecdysozoa</taxon>
        <taxon>Nematoda</taxon>
        <taxon>Chromadorea</taxon>
        <taxon>Rhabditida</taxon>
        <taxon>Spirurina</taxon>
        <taxon>Spiruromorpha</taxon>
        <taxon>Filarioidea</taxon>
        <taxon>Onchocercidae</taxon>
        <taxon>Wuchereria</taxon>
    </lineage>
</organism>
<dbReference type="InterPro" id="IPR016024">
    <property type="entry name" value="ARM-type_fold"/>
</dbReference>
<evidence type="ECO:0000259" key="12">
    <source>
        <dbReference type="Pfam" id="PF01602"/>
    </source>
</evidence>
<comment type="similarity">
    <text evidence="3">Belongs to the COPG family.</text>
</comment>
<evidence type="ECO:0000256" key="11">
    <source>
        <dbReference type="ARBA" id="ARBA00023329"/>
    </source>
</evidence>
<dbReference type="GO" id="GO:0030126">
    <property type="term" value="C:COPI vesicle coat"/>
    <property type="evidence" value="ECO:0007669"/>
    <property type="project" value="TreeGrafter"/>
</dbReference>
<comment type="caution">
    <text evidence="13">The sequence shown here is derived from an EMBL/GenBank/DDBJ whole genome shotgun (WGS) entry which is preliminary data.</text>
</comment>
<evidence type="ECO:0000256" key="2">
    <source>
        <dbReference type="ARBA" id="ARBA00004347"/>
    </source>
</evidence>
<dbReference type="GO" id="GO:0005783">
    <property type="term" value="C:endoplasmic reticulum"/>
    <property type="evidence" value="ECO:0007669"/>
    <property type="project" value="TreeGrafter"/>
</dbReference>
<dbReference type="InterPro" id="IPR017106">
    <property type="entry name" value="Coatomer_gsu"/>
</dbReference>
<keyword evidence="11" id="KW-0968">Cytoplasmic vesicle</keyword>
<dbReference type="SUPFAM" id="SSF48371">
    <property type="entry name" value="ARM repeat"/>
    <property type="match status" value="1"/>
</dbReference>
<dbReference type="Pfam" id="PF01602">
    <property type="entry name" value="Adaptin_N"/>
    <property type="match status" value="1"/>
</dbReference>
<dbReference type="GO" id="GO:0005793">
    <property type="term" value="C:endoplasmic reticulum-Golgi intermediate compartment"/>
    <property type="evidence" value="ECO:0007669"/>
    <property type="project" value="TreeGrafter"/>
</dbReference>
<dbReference type="InterPro" id="IPR002553">
    <property type="entry name" value="Clathrin/coatomer_adapt-like_N"/>
</dbReference>
<dbReference type="GO" id="GO:0006888">
    <property type="term" value="P:endoplasmic reticulum to Golgi vesicle-mediated transport"/>
    <property type="evidence" value="ECO:0007669"/>
    <property type="project" value="TreeGrafter"/>
</dbReference>
<evidence type="ECO:0000313" key="13">
    <source>
        <dbReference type="EMBL" id="EJW78338.1"/>
    </source>
</evidence>
<gene>
    <name evidence="13" type="ORF">WUBG_10753</name>
</gene>
<sequence length="501" mass="55954">MREMKIYEVNSSLTKDMTGREDVYRAPAIRALCCIIDGSMLQAIERYMKQAIVDRNSAVASAALVSSFHLLRKNPEVVRRWANEVQEAVSSDSNMVQFHALGLLYHIRSGDRLAVNKLVQKWSKSSLRSPFATCYLIRLAAKLIEDDEAGAESPFFQFLESCLRHKCEMVIYEAASAIVRLPRTTSSELSPAISVLQLFCSSPKPALRFAAVRTLNKVSVKHPQAVTSCNVDLEQLITDQNRSIATLAITTLLKTGAESSVERLMKQISTFVNEISDEFKVVVIEAIRSLCSRYPRKHSTLMSFLATMLRDDGGFDYKKSIVDTIIAIIDENSDAKEAGLSHLCEFIEDCEHPVLATRILHLLGREAPTTASPSRYIRFIYNRVILEATQVRAAAVSALAKFGAQCPDLRPSIQVLLKRCLLDSDDEVRDRATYFLSILETENPHIIANYILNGLQVGSVPGLERALEQYVTNGDYDKPFDLKIVPISTSSSYGEKKVITF</sequence>
<keyword evidence="5" id="KW-0963">Cytoplasm</keyword>
<proteinExistence type="inferred from homology"/>
<dbReference type="AlphaFoldDB" id="J9E861"/>
<dbReference type="PANTHER" id="PTHR10261:SF0">
    <property type="entry name" value="COATOMER SUBUNIT GAMMA-2"/>
    <property type="match status" value="1"/>
</dbReference>
<evidence type="ECO:0000313" key="14">
    <source>
        <dbReference type="Proteomes" id="UP000004810"/>
    </source>
</evidence>
<evidence type="ECO:0000256" key="7">
    <source>
        <dbReference type="ARBA" id="ARBA00022892"/>
    </source>
</evidence>
<keyword evidence="4" id="KW-0813">Transport</keyword>
<evidence type="ECO:0000256" key="1">
    <source>
        <dbReference type="ARBA" id="ARBA00004255"/>
    </source>
</evidence>
<dbReference type="GO" id="GO:0006886">
    <property type="term" value="P:intracellular protein transport"/>
    <property type="evidence" value="ECO:0007669"/>
    <property type="project" value="InterPro"/>
</dbReference>
<dbReference type="InterPro" id="IPR011989">
    <property type="entry name" value="ARM-like"/>
</dbReference>
<dbReference type="EMBL" id="ADBV01006692">
    <property type="protein sequence ID" value="EJW78338.1"/>
    <property type="molecule type" value="Genomic_DNA"/>
</dbReference>
<evidence type="ECO:0000256" key="6">
    <source>
        <dbReference type="ARBA" id="ARBA00022737"/>
    </source>
</evidence>
<evidence type="ECO:0000256" key="9">
    <source>
        <dbReference type="ARBA" id="ARBA00023034"/>
    </source>
</evidence>
<name>J9E861_WUCBA</name>
<keyword evidence="6" id="KW-0677">Repeat</keyword>
<accession>J9E861</accession>
<keyword evidence="7" id="KW-0931">ER-Golgi transport</keyword>
<evidence type="ECO:0000256" key="8">
    <source>
        <dbReference type="ARBA" id="ARBA00022927"/>
    </source>
</evidence>
<dbReference type="FunFam" id="1.25.10.10:FF:000071">
    <property type="entry name" value="Coatomer subunit gamma"/>
    <property type="match status" value="1"/>
</dbReference>
<keyword evidence="8" id="KW-0653">Protein transport</keyword>
<evidence type="ECO:0000256" key="10">
    <source>
        <dbReference type="ARBA" id="ARBA00023136"/>
    </source>
</evidence>
<comment type="subcellular location">
    <subcellularLocation>
        <location evidence="2">Cytoplasmic vesicle</location>
        <location evidence="2">COPI-coated vesicle membrane</location>
        <topology evidence="2">Peripheral membrane protein</topology>
        <orientation evidence="2">Cytoplasmic side</orientation>
    </subcellularLocation>
    <subcellularLocation>
        <location evidence="1">Golgi apparatus membrane</location>
        <topology evidence="1">Peripheral membrane protein</topology>
        <orientation evidence="1">Cytoplasmic side</orientation>
    </subcellularLocation>
</comment>
<dbReference type="Proteomes" id="UP000004810">
    <property type="component" value="Unassembled WGS sequence"/>
</dbReference>
<evidence type="ECO:0000256" key="3">
    <source>
        <dbReference type="ARBA" id="ARBA00010720"/>
    </source>
</evidence>
<dbReference type="GO" id="GO:0009306">
    <property type="term" value="P:protein secretion"/>
    <property type="evidence" value="ECO:0007669"/>
    <property type="project" value="TreeGrafter"/>
</dbReference>
<feature type="domain" description="Clathrin/coatomer adaptor adaptin-like N-terminal" evidence="12">
    <location>
        <begin position="9"/>
        <end position="441"/>
    </location>
</feature>
<evidence type="ECO:0000256" key="4">
    <source>
        <dbReference type="ARBA" id="ARBA00022448"/>
    </source>
</evidence>
<keyword evidence="9" id="KW-0333">Golgi apparatus</keyword>
<protein>
    <submittedName>
        <fullName evidence="13">Gamma-coatomer protein</fullName>
    </submittedName>
</protein>